<dbReference type="Pfam" id="PF00563">
    <property type="entry name" value="EAL"/>
    <property type="match status" value="1"/>
</dbReference>
<dbReference type="Pfam" id="PF00990">
    <property type="entry name" value="GGDEF"/>
    <property type="match status" value="1"/>
</dbReference>
<dbReference type="InterPro" id="IPR000160">
    <property type="entry name" value="GGDEF_dom"/>
</dbReference>
<evidence type="ECO:0000259" key="3">
    <source>
        <dbReference type="PROSITE" id="PS50887"/>
    </source>
</evidence>
<gene>
    <name evidence="4" type="ORF">NE619_13020</name>
</gene>
<dbReference type="SUPFAM" id="SSF141868">
    <property type="entry name" value="EAL domain-like"/>
    <property type="match status" value="1"/>
</dbReference>
<dbReference type="CDD" id="cd01949">
    <property type="entry name" value="GGDEF"/>
    <property type="match status" value="1"/>
</dbReference>
<keyword evidence="5" id="KW-1185">Reference proteome</keyword>
<keyword evidence="1" id="KW-1133">Transmembrane helix</keyword>
<dbReference type="NCBIfam" id="TIGR00254">
    <property type="entry name" value="GGDEF"/>
    <property type="match status" value="1"/>
</dbReference>
<feature type="transmembrane region" description="Helical" evidence="1">
    <location>
        <begin position="20"/>
        <end position="40"/>
    </location>
</feature>
<dbReference type="InterPro" id="IPR035919">
    <property type="entry name" value="EAL_sf"/>
</dbReference>
<keyword evidence="1" id="KW-0472">Membrane</keyword>
<organism evidence="4 5">
    <name type="scientific">Anaerovorax odorimutans</name>
    <dbReference type="NCBI Taxonomy" id="109327"/>
    <lineage>
        <taxon>Bacteria</taxon>
        <taxon>Bacillati</taxon>
        <taxon>Bacillota</taxon>
        <taxon>Clostridia</taxon>
        <taxon>Peptostreptococcales</taxon>
        <taxon>Anaerovoracaceae</taxon>
        <taxon>Anaerovorax</taxon>
    </lineage>
</organism>
<dbReference type="SMART" id="SM00052">
    <property type="entry name" value="EAL"/>
    <property type="match status" value="1"/>
</dbReference>
<dbReference type="PANTHER" id="PTHR33121:SF70">
    <property type="entry name" value="SIGNALING PROTEIN YKOW"/>
    <property type="match status" value="1"/>
</dbReference>
<dbReference type="InterPro" id="IPR043128">
    <property type="entry name" value="Rev_trsase/Diguanyl_cyclase"/>
</dbReference>
<dbReference type="Gene3D" id="6.10.340.10">
    <property type="match status" value="1"/>
</dbReference>
<dbReference type="SMART" id="SM00267">
    <property type="entry name" value="GGDEF"/>
    <property type="match status" value="1"/>
</dbReference>
<evidence type="ECO:0000259" key="2">
    <source>
        <dbReference type="PROSITE" id="PS50883"/>
    </source>
</evidence>
<protein>
    <submittedName>
        <fullName evidence="4">EAL domain-containing protein</fullName>
    </submittedName>
</protein>
<proteinExistence type="predicted"/>
<evidence type="ECO:0000313" key="5">
    <source>
        <dbReference type="Proteomes" id="UP001524502"/>
    </source>
</evidence>
<comment type="caution">
    <text evidence="4">The sequence shown here is derived from an EMBL/GenBank/DDBJ whole genome shotgun (WGS) entry which is preliminary data.</text>
</comment>
<dbReference type="InterPro" id="IPR050706">
    <property type="entry name" value="Cyclic-di-GMP_PDE-like"/>
</dbReference>
<feature type="transmembrane region" description="Helical" evidence="1">
    <location>
        <begin position="386"/>
        <end position="411"/>
    </location>
</feature>
<dbReference type="SUPFAM" id="SSF55073">
    <property type="entry name" value="Nucleotide cyclase"/>
    <property type="match status" value="1"/>
</dbReference>
<accession>A0ABT1RR24</accession>
<sequence length="1007" mass="113155">MITKTLSKIRNTESPLLKRLLIPMGVLVILEILLLVGSIFTGGLTSSLDQNAKDILQQKVASRATYLQNEMIQNWSNVSLTVEKVNQKALALDKKGDIDLSKIADGSEESAPFLNAITDDLISMMRTNHVTGAFVILNTEDLSLTSSGKKPGLYFRDLDPGSAASSNNSDLLLKRAPISLVDKLNIPTDSDWNPLFDFTEKGYKDASFFYKPYQNALKSSGDIEVSDLGYWSQPFVPGRNLDGTSVISYSVPLCLSDGTVYGVLGVDITLDYLQRQIPYGELTTDKQGAYLLALRKNDTFRFKDLLVNGPVYSQATQNLANPDIRKADDKGLSYFLDTKTQGGKFYCTIEALNLYNTNTAFAGDQWVLIGAVKTDDLFSASNHVTMVLAIAIIITLLLGIGGSILISYLIARPITSLSHEMDAIDPKKPVSLRRTHICEIDQLSTSIEQLSSDVIDANNKFARILNMASVKLAGFDINTTSKTIFITSQFFELFQLPDIDVESLTIEQFAQQMEQLQPYLSEEDSTQSVFLYEIPSQSGSVYVRIKYVCVDRHHIGLAEDVTHSILERKIIEHERDHDLLTGLINRRAFYREINRLFSRDSHQLKTAALVMMDLDNLKYTNDTYGHDCGDKYIKSAADCFVSAVPSETIISRISGDEFYLFFYGYDSREAIARVFENMKKSIDNSKFQLPDGQTTKIRVTGGIAWYPKDSTVYEELIRYADFAMYKTKRSSKGAFRDFDLGDYNRESYVMQSKAELSEILEKGLVEYHFQPIVCTATGEIFAYEALMRADMPTLRTPYDILSIAKEERKLAQIERLTATKSIETFVSHLRSGAVEKECKLFFNSLPNQVLSAADIEKVESDFSPYLPQVVFEITEEAHLSEKLQTVKMKFIKKWGCGLALDDYGSGYNSEKALLELSPDYVKIDMNIIRSIDQDSNKQEIVRHIISYGHERNMKIIAEGIENREEACTVIRLGADYLQGYYLAKPARIPPKPDPLVLDVITAAYKTD</sequence>
<dbReference type="PROSITE" id="PS50887">
    <property type="entry name" value="GGDEF"/>
    <property type="match status" value="1"/>
</dbReference>
<feature type="domain" description="EAL" evidence="2">
    <location>
        <begin position="749"/>
        <end position="999"/>
    </location>
</feature>
<evidence type="ECO:0000256" key="1">
    <source>
        <dbReference type="SAM" id="Phobius"/>
    </source>
</evidence>
<reference evidence="4 5" key="1">
    <citation type="submission" date="2022-06" db="EMBL/GenBank/DDBJ databases">
        <title>Isolation of gut microbiota from human fecal samples.</title>
        <authorList>
            <person name="Pamer E.G."/>
            <person name="Barat B."/>
            <person name="Waligurski E."/>
            <person name="Medina S."/>
            <person name="Paddock L."/>
            <person name="Mostad J."/>
        </authorList>
    </citation>
    <scope>NUCLEOTIDE SEQUENCE [LARGE SCALE GENOMIC DNA]</scope>
    <source>
        <strain evidence="4 5">SL.3.17</strain>
    </source>
</reference>
<dbReference type="Proteomes" id="UP001524502">
    <property type="component" value="Unassembled WGS sequence"/>
</dbReference>
<feature type="domain" description="GGDEF" evidence="3">
    <location>
        <begin position="605"/>
        <end position="740"/>
    </location>
</feature>
<evidence type="ECO:0000313" key="4">
    <source>
        <dbReference type="EMBL" id="MCQ4637649.1"/>
    </source>
</evidence>
<dbReference type="InterPro" id="IPR029787">
    <property type="entry name" value="Nucleotide_cyclase"/>
</dbReference>
<dbReference type="CDD" id="cd01948">
    <property type="entry name" value="EAL"/>
    <property type="match status" value="1"/>
</dbReference>
<name>A0ABT1RR24_9FIRM</name>
<keyword evidence="1" id="KW-0812">Transmembrane</keyword>
<dbReference type="Gene3D" id="3.30.450.20">
    <property type="entry name" value="PAS domain"/>
    <property type="match status" value="1"/>
</dbReference>
<dbReference type="InterPro" id="IPR001633">
    <property type="entry name" value="EAL_dom"/>
</dbReference>
<dbReference type="RefSeq" id="WP_256132834.1">
    <property type="nucleotide sequence ID" value="NZ_JANFXK010000015.1"/>
</dbReference>
<dbReference type="EMBL" id="JANFXK010000015">
    <property type="protein sequence ID" value="MCQ4637649.1"/>
    <property type="molecule type" value="Genomic_DNA"/>
</dbReference>
<dbReference type="PANTHER" id="PTHR33121">
    <property type="entry name" value="CYCLIC DI-GMP PHOSPHODIESTERASE PDEF"/>
    <property type="match status" value="1"/>
</dbReference>
<dbReference type="Gene3D" id="3.30.70.270">
    <property type="match status" value="1"/>
</dbReference>
<dbReference type="PROSITE" id="PS50883">
    <property type="entry name" value="EAL"/>
    <property type="match status" value="1"/>
</dbReference>
<dbReference type="Gene3D" id="3.20.20.450">
    <property type="entry name" value="EAL domain"/>
    <property type="match status" value="1"/>
</dbReference>